<sequence>MGTLKMNLKLVIFDMDGLVVDSEKIYFAANQRAAKKLGMQYSMDYYQRFIGSGNDLMYSEMSRDYGSKELISEFIRLSKQQVFNVVKEEGIPLKKGFLELAAYLRDAKIPSILASSNDRIAIDYFLETASIGQYFSKIVSANDVTNAKPNPEIFEHAWKASGLSSKNETVILEDSYNGVYAANNAHIPVIMVPDLIQPTKEVAARTQAVLGNLNEVKSYLEK</sequence>
<dbReference type="NCBIfam" id="TIGR01509">
    <property type="entry name" value="HAD-SF-IA-v3"/>
    <property type="match status" value="1"/>
</dbReference>
<accession>A0A0R1MNV2</accession>
<dbReference type="PANTHER" id="PTHR18901">
    <property type="entry name" value="2-DEOXYGLUCOSE-6-PHOSPHATE PHOSPHATASE 2"/>
    <property type="match status" value="1"/>
</dbReference>
<comment type="caution">
    <text evidence="1">The sequence shown here is derived from an EMBL/GenBank/DDBJ whole genome shotgun (WGS) entry which is preliminary data.</text>
</comment>
<dbReference type="EMBL" id="AZDX01000015">
    <property type="protein sequence ID" value="KRL06746.1"/>
    <property type="molecule type" value="Genomic_DNA"/>
</dbReference>
<dbReference type="SFLD" id="SFLDS00003">
    <property type="entry name" value="Haloacid_Dehalogenase"/>
    <property type="match status" value="1"/>
</dbReference>
<dbReference type="CDD" id="cd07505">
    <property type="entry name" value="HAD_BPGM-like"/>
    <property type="match status" value="1"/>
</dbReference>
<dbReference type="SUPFAM" id="SSF56784">
    <property type="entry name" value="HAD-like"/>
    <property type="match status" value="1"/>
</dbReference>
<evidence type="ECO:0000313" key="1">
    <source>
        <dbReference type="EMBL" id="KRL06746.1"/>
    </source>
</evidence>
<dbReference type="InterPro" id="IPR023214">
    <property type="entry name" value="HAD_sf"/>
</dbReference>
<dbReference type="InterPro" id="IPR041492">
    <property type="entry name" value="HAD_2"/>
</dbReference>
<name>A0A0R1MNV2_9LACO</name>
<keyword evidence="2" id="KW-1185">Reference proteome</keyword>
<dbReference type="Gene3D" id="3.40.50.1000">
    <property type="entry name" value="HAD superfamily/HAD-like"/>
    <property type="match status" value="1"/>
</dbReference>
<dbReference type="STRING" id="1423759.FC92_GL000446"/>
<reference evidence="1 2" key="1">
    <citation type="journal article" date="2015" name="Genome Announc.">
        <title>Expanding the biotechnology potential of lactobacilli through comparative genomics of 213 strains and associated genera.</title>
        <authorList>
            <person name="Sun Z."/>
            <person name="Harris H.M."/>
            <person name="McCann A."/>
            <person name="Guo C."/>
            <person name="Argimon S."/>
            <person name="Zhang W."/>
            <person name="Yang X."/>
            <person name="Jeffery I.B."/>
            <person name="Cooney J.C."/>
            <person name="Kagawa T.F."/>
            <person name="Liu W."/>
            <person name="Song Y."/>
            <person name="Salvetti E."/>
            <person name="Wrobel A."/>
            <person name="Rasinkangas P."/>
            <person name="Parkhill J."/>
            <person name="Rea M.C."/>
            <person name="O'Sullivan O."/>
            <person name="Ritari J."/>
            <person name="Douillard F.P."/>
            <person name="Paul Ross R."/>
            <person name="Yang R."/>
            <person name="Briner A.E."/>
            <person name="Felis G.E."/>
            <person name="de Vos W.M."/>
            <person name="Barrangou R."/>
            <person name="Klaenhammer T.R."/>
            <person name="Caufield P.W."/>
            <person name="Cui Y."/>
            <person name="Zhang H."/>
            <person name="O'Toole P.W."/>
        </authorList>
    </citation>
    <scope>NUCLEOTIDE SEQUENCE [LARGE SCALE GENOMIC DNA]</scope>
    <source>
        <strain evidence="1 2">DSM 19519</strain>
    </source>
</reference>
<dbReference type="PATRIC" id="fig|1423759.3.peg.481"/>
<dbReference type="Proteomes" id="UP000051448">
    <property type="component" value="Unassembled WGS sequence"/>
</dbReference>
<dbReference type="InterPro" id="IPR006439">
    <property type="entry name" value="HAD-SF_hydro_IA"/>
</dbReference>
<dbReference type="InterPro" id="IPR036412">
    <property type="entry name" value="HAD-like_sf"/>
</dbReference>
<dbReference type="AlphaFoldDB" id="A0A0R1MNV2"/>
<dbReference type="PANTHER" id="PTHR18901:SF38">
    <property type="entry name" value="PSEUDOURIDINE-5'-PHOSPHATASE"/>
    <property type="match status" value="1"/>
</dbReference>
<evidence type="ECO:0000313" key="2">
    <source>
        <dbReference type="Proteomes" id="UP000051448"/>
    </source>
</evidence>
<protein>
    <submittedName>
        <fullName evidence="1">HAD superfamily hydrolase</fullName>
    </submittedName>
</protein>
<gene>
    <name evidence="1" type="ORF">FC92_GL000446</name>
</gene>
<keyword evidence="1" id="KW-0378">Hydrolase</keyword>
<dbReference type="Pfam" id="PF13419">
    <property type="entry name" value="HAD_2"/>
    <property type="match status" value="1"/>
</dbReference>
<organism evidence="1 2">
    <name type="scientific">Liquorilactobacillus hordei DSM 19519</name>
    <dbReference type="NCBI Taxonomy" id="1423759"/>
    <lineage>
        <taxon>Bacteria</taxon>
        <taxon>Bacillati</taxon>
        <taxon>Bacillota</taxon>
        <taxon>Bacilli</taxon>
        <taxon>Lactobacillales</taxon>
        <taxon>Lactobacillaceae</taxon>
        <taxon>Liquorilactobacillus</taxon>
    </lineage>
</organism>
<dbReference type="GO" id="GO:0016787">
    <property type="term" value="F:hydrolase activity"/>
    <property type="evidence" value="ECO:0007669"/>
    <property type="project" value="UniProtKB-KW"/>
</dbReference>
<dbReference type="SFLD" id="SFLDG01129">
    <property type="entry name" value="C1.5:_HAD__Beta-PGM__Phosphata"/>
    <property type="match status" value="1"/>
</dbReference>
<dbReference type="Gene3D" id="1.10.150.240">
    <property type="entry name" value="Putative phosphatase, domain 2"/>
    <property type="match status" value="1"/>
</dbReference>
<dbReference type="InterPro" id="IPR023198">
    <property type="entry name" value="PGP-like_dom2"/>
</dbReference>
<proteinExistence type="predicted"/>